<dbReference type="GO" id="GO:0006352">
    <property type="term" value="P:DNA-templated transcription initiation"/>
    <property type="evidence" value="ECO:0007669"/>
    <property type="project" value="InterPro"/>
</dbReference>
<accession>A0A9W6RJK2</accession>
<comment type="caution">
    <text evidence="7">The sequence shown here is derived from an EMBL/GenBank/DDBJ whole genome shotgun (WGS) entry which is preliminary data.</text>
</comment>
<dbReference type="InterPro" id="IPR013325">
    <property type="entry name" value="RNA_pol_sigma_r2"/>
</dbReference>
<dbReference type="EMBL" id="BSTJ01000006">
    <property type="protein sequence ID" value="GLY76888.1"/>
    <property type="molecule type" value="Genomic_DNA"/>
</dbReference>
<keyword evidence="3" id="KW-0731">Sigma factor</keyword>
<protein>
    <submittedName>
        <fullName evidence="7">DNA-directed RNA polymerase sigma-70 factor</fullName>
    </submittedName>
</protein>
<dbReference type="InterPro" id="IPR013249">
    <property type="entry name" value="RNA_pol_sigma70_r4_t2"/>
</dbReference>
<organism evidence="7 8">
    <name type="scientific">Actinoallomurus iriomotensis</name>
    <dbReference type="NCBI Taxonomy" id="478107"/>
    <lineage>
        <taxon>Bacteria</taxon>
        <taxon>Bacillati</taxon>
        <taxon>Actinomycetota</taxon>
        <taxon>Actinomycetes</taxon>
        <taxon>Streptosporangiales</taxon>
        <taxon>Thermomonosporaceae</taxon>
        <taxon>Actinoallomurus</taxon>
    </lineage>
</organism>
<dbReference type="InterPro" id="IPR036388">
    <property type="entry name" value="WH-like_DNA-bd_sf"/>
</dbReference>
<proteinExistence type="inferred from homology"/>
<keyword evidence="7" id="KW-0240">DNA-directed RNA polymerase</keyword>
<dbReference type="InterPro" id="IPR014284">
    <property type="entry name" value="RNA_pol_sigma-70_dom"/>
</dbReference>
<dbReference type="Proteomes" id="UP001165135">
    <property type="component" value="Unassembled WGS sequence"/>
</dbReference>
<evidence type="ECO:0000256" key="3">
    <source>
        <dbReference type="ARBA" id="ARBA00023082"/>
    </source>
</evidence>
<dbReference type="GO" id="GO:0016987">
    <property type="term" value="F:sigma factor activity"/>
    <property type="evidence" value="ECO:0007669"/>
    <property type="project" value="UniProtKB-KW"/>
</dbReference>
<comment type="similarity">
    <text evidence="1">Belongs to the sigma-70 factor family. ECF subfamily.</text>
</comment>
<evidence type="ECO:0000259" key="5">
    <source>
        <dbReference type="Pfam" id="PF04542"/>
    </source>
</evidence>
<evidence type="ECO:0000256" key="4">
    <source>
        <dbReference type="ARBA" id="ARBA00023163"/>
    </source>
</evidence>
<dbReference type="GO" id="GO:0003677">
    <property type="term" value="F:DNA binding"/>
    <property type="evidence" value="ECO:0007669"/>
    <property type="project" value="InterPro"/>
</dbReference>
<dbReference type="Pfam" id="PF04542">
    <property type="entry name" value="Sigma70_r2"/>
    <property type="match status" value="1"/>
</dbReference>
<dbReference type="Gene3D" id="1.10.10.10">
    <property type="entry name" value="Winged helix-like DNA-binding domain superfamily/Winged helix DNA-binding domain"/>
    <property type="match status" value="1"/>
</dbReference>
<evidence type="ECO:0000313" key="8">
    <source>
        <dbReference type="Proteomes" id="UP001165135"/>
    </source>
</evidence>
<feature type="domain" description="RNA polymerase sigma factor 70 region 4 type 2" evidence="6">
    <location>
        <begin position="131"/>
        <end position="182"/>
    </location>
</feature>
<dbReference type="Gene3D" id="1.10.1740.10">
    <property type="match status" value="1"/>
</dbReference>
<dbReference type="InterPro" id="IPR007627">
    <property type="entry name" value="RNA_pol_sigma70_r2"/>
</dbReference>
<dbReference type="InterPro" id="IPR039425">
    <property type="entry name" value="RNA_pol_sigma-70-like"/>
</dbReference>
<evidence type="ECO:0000259" key="6">
    <source>
        <dbReference type="Pfam" id="PF08281"/>
    </source>
</evidence>
<dbReference type="CDD" id="cd06171">
    <property type="entry name" value="Sigma70_r4"/>
    <property type="match status" value="1"/>
</dbReference>
<dbReference type="PANTHER" id="PTHR43133:SF25">
    <property type="entry name" value="RNA POLYMERASE SIGMA FACTOR RFAY-RELATED"/>
    <property type="match status" value="1"/>
</dbReference>
<name>A0A9W6RJK2_9ACTN</name>
<dbReference type="NCBIfam" id="TIGR02937">
    <property type="entry name" value="sigma70-ECF"/>
    <property type="match status" value="1"/>
</dbReference>
<evidence type="ECO:0000256" key="2">
    <source>
        <dbReference type="ARBA" id="ARBA00023015"/>
    </source>
</evidence>
<keyword evidence="2" id="KW-0805">Transcription regulation</keyword>
<dbReference type="PANTHER" id="PTHR43133">
    <property type="entry name" value="RNA POLYMERASE ECF-TYPE SIGMA FACTO"/>
    <property type="match status" value="1"/>
</dbReference>
<dbReference type="Pfam" id="PF08281">
    <property type="entry name" value="Sigma70_r4_2"/>
    <property type="match status" value="1"/>
</dbReference>
<sequence>MAVVSRMLPTEVSDAAIIERSVREPEDFAAVFARHYAPIHGFAGQRLGPGLADDVAAETFLIAFDRRDRYDLSRADARPWLYGIATNLIARHRRAEVRQYRALARAGAEGIYESHADRVVTRLDAEAHRGPLMAALAKLRDGDRDVLLLVAWAELTSEEAGEALGIPAGTARSRLHRARKKIRAAMGQTEPTSEEDR</sequence>
<reference evidence="7" key="1">
    <citation type="submission" date="2023-03" db="EMBL/GenBank/DDBJ databases">
        <title>Actinoallomurus iriomotensis NBRC 103681.</title>
        <authorList>
            <person name="Ichikawa N."/>
            <person name="Sato H."/>
            <person name="Tonouchi N."/>
        </authorList>
    </citation>
    <scope>NUCLEOTIDE SEQUENCE</scope>
    <source>
        <strain evidence="7">NBRC 103681</strain>
    </source>
</reference>
<evidence type="ECO:0000256" key="1">
    <source>
        <dbReference type="ARBA" id="ARBA00010641"/>
    </source>
</evidence>
<evidence type="ECO:0000313" key="7">
    <source>
        <dbReference type="EMBL" id="GLY76888.1"/>
    </source>
</evidence>
<dbReference type="GO" id="GO:0000428">
    <property type="term" value="C:DNA-directed RNA polymerase complex"/>
    <property type="evidence" value="ECO:0007669"/>
    <property type="project" value="UniProtKB-KW"/>
</dbReference>
<feature type="domain" description="RNA polymerase sigma-70 region 2" evidence="5">
    <location>
        <begin position="32"/>
        <end position="98"/>
    </location>
</feature>
<dbReference type="AlphaFoldDB" id="A0A9W6RJK2"/>
<dbReference type="SUPFAM" id="SSF88946">
    <property type="entry name" value="Sigma2 domain of RNA polymerase sigma factors"/>
    <property type="match status" value="1"/>
</dbReference>
<dbReference type="InterPro" id="IPR013324">
    <property type="entry name" value="RNA_pol_sigma_r3/r4-like"/>
</dbReference>
<dbReference type="RefSeq" id="WP_285625651.1">
    <property type="nucleotide sequence ID" value="NZ_BSTJ01000006.1"/>
</dbReference>
<gene>
    <name evidence="7" type="primary">rpoE</name>
    <name evidence="7" type="ORF">Airi01_051550</name>
</gene>
<dbReference type="SUPFAM" id="SSF88659">
    <property type="entry name" value="Sigma3 and sigma4 domains of RNA polymerase sigma factors"/>
    <property type="match status" value="1"/>
</dbReference>
<keyword evidence="4" id="KW-0804">Transcription</keyword>